<dbReference type="GeneID" id="56076862"/>
<evidence type="ECO:0000256" key="3">
    <source>
        <dbReference type="ARBA" id="ARBA00022692"/>
    </source>
</evidence>
<keyword evidence="8" id="KW-1185">Reference proteome</keyword>
<comment type="similarity">
    <text evidence="2">Belongs to the TspO/BZRP family.</text>
</comment>
<proteinExistence type="inferred from homology"/>
<dbReference type="Gene3D" id="1.20.1260.100">
    <property type="entry name" value="TspO/MBR protein"/>
    <property type="match status" value="1"/>
</dbReference>
<dbReference type="OrthoDB" id="212929at2157"/>
<keyword evidence="5 6" id="KW-0472">Membrane</keyword>
<feature type="transmembrane region" description="Helical" evidence="6">
    <location>
        <begin position="154"/>
        <end position="176"/>
    </location>
</feature>
<dbReference type="CDD" id="cd15904">
    <property type="entry name" value="TSPO_MBR"/>
    <property type="match status" value="1"/>
</dbReference>
<keyword evidence="4 6" id="KW-1133">Transmembrane helix</keyword>
<dbReference type="InterPro" id="IPR004307">
    <property type="entry name" value="TspO_MBR"/>
</dbReference>
<evidence type="ECO:0000256" key="2">
    <source>
        <dbReference type="ARBA" id="ARBA00007524"/>
    </source>
</evidence>
<dbReference type="PANTHER" id="PTHR10057">
    <property type="entry name" value="PERIPHERAL-TYPE BENZODIAZEPINE RECEPTOR"/>
    <property type="match status" value="1"/>
</dbReference>
<dbReference type="FunFam" id="1.20.1260.100:FF:000001">
    <property type="entry name" value="translocator protein 2"/>
    <property type="match status" value="1"/>
</dbReference>
<dbReference type="Pfam" id="PF03073">
    <property type="entry name" value="TspO_MBR"/>
    <property type="match status" value="1"/>
</dbReference>
<reference evidence="7 8" key="1">
    <citation type="submission" date="2020-07" db="EMBL/GenBank/DDBJ databases">
        <title>Halosimplex pelagicum sp. nov. and Halosimplex rubrum sp. nov., isolated from salted brown alga Laminaria, and emended description of the genus Halosimplex.</title>
        <authorList>
            <person name="Cui H."/>
        </authorList>
    </citation>
    <scope>NUCLEOTIDE SEQUENCE [LARGE SCALE GENOMIC DNA]</scope>
    <source>
        <strain evidence="7 8">R27</strain>
    </source>
</reference>
<dbReference type="PIRSF" id="PIRSF005859">
    <property type="entry name" value="PBR"/>
    <property type="match status" value="1"/>
</dbReference>
<evidence type="ECO:0000313" key="7">
    <source>
        <dbReference type="EMBL" id="QLH76392.1"/>
    </source>
</evidence>
<feature type="transmembrane region" description="Helical" evidence="6">
    <location>
        <begin position="57"/>
        <end position="80"/>
    </location>
</feature>
<dbReference type="KEGG" id="hrr:HZS55_03325"/>
<gene>
    <name evidence="7" type="ORF">HZS55_03325</name>
</gene>
<feature type="transmembrane region" description="Helical" evidence="6">
    <location>
        <begin position="101"/>
        <end position="121"/>
    </location>
</feature>
<comment type="subcellular location">
    <subcellularLocation>
        <location evidence="1">Membrane</location>
        <topology evidence="1">Multi-pass membrane protein</topology>
    </subcellularLocation>
</comment>
<feature type="transmembrane region" description="Helical" evidence="6">
    <location>
        <begin position="127"/>
        <end position="147"/>
    </location>
</feature>
<evidence type="ECO:0000256" key="5">
    <source>
        <dbReference type="ARBA" id="ARBA00023136"/>
    </source>
</evidence>
<dbReference type="GO" id="GO:0016020">
    <property type="term" value="C:membrane"/>
    <property type="evidence" value="ECO:0007669"/>
    <property type="project" value="UniProtKB-SubCell"/>
</dbReference>
<dbReference type="GO" id="GO:0033013">
    <property type="term" value="P:tetrapyrrole metabolic process"/>
    <property type="evidence" value="ECO:0007669"/>
    <property type="project" value="UniProtKB-ARBA"/>
</dbReference>
<protein>
    <submittedName>
        <fullName evidence="7">Tryptophan-rich sensory protein</fullName>
    </submittedName>
</protein>
<organism evidence="7 8">
    <name type="scientific">Halosimplex rubrum</name>
    <dbReference type="NCBI Taxonomy" id="869889"/>
    <lineage>
        <taxon>Archaea</taxon>
        <taxon>Methanobacteriati</taxon>
        <taxon>Methanobacteriota</taxon>
        <taxon>Stenosarchaea group</taxon>
        <taxon>Halobacteria</taxon>
        <taxon>Halobacteriales</taxon>
        <taxon>Haloarculaceae</taxon>
        <taxon>Halosimplex</taxon>
    </lineage>
</organism>
<dbReference type="AlphaFoldDB" id="A0A7D5TK23"/>
<sequence length="179" mass="18846">MAETSTIGSGGWGRERVLTVVAGVLLVNLVGAAPAVLSGPGSPWFQALAKPTIYPPPWLFGVVWTLLFTLLGVAVALVWLADGRGGVGTSADGSGWTARRVALAAFAGQMVLNVAWTPAFFAAENLLAGLVVIVALWPAVLATIWAFDRVDRRAAALLVPYLAWVTFAAVLNYRFLALN</sequence>
<evidence type="ECO:0000256" key="4">
    <source>
        <dbReference type="ARBA" id="ARBA00022989"/>
    </source>
</evidence>
<name>A0A7D5TK23_9EURY</name>
<feature type="transmembrane region" description="Helical" evidence="6">
    <location>
        <begin position="17"/>
        <end position="37"/>
    </location>
</feature>
<accession>A0A7D5TK23</accession>
<evidence type="ECO:0000256" key="1">
    <source>
        <dbReference type="ARBA" id="ARBA00004141"/>
    </source>
</evidence>
<dbReference type="EMBL" id="CP058910">
    <property type="protein sequence ID" value="QLH76392.1"/>
    <property type="molecule type" value="Genomic_DNA"/>
</dbReference>
<dbReference type="Proteomes" id="UP000509667">
    <property type="component" value="Chromosome"/>
</dbReference>
<dbReference type="InterPro" id="IPR038330">
    <property type="entry name" value="TspO/MBR-related_sf"/>
</dbReference>
<evidence type="ECO:0000256" key="6">
    <source>
        <dbReference type="SAM" id="Phobius"/>
    </source>
</evidence>
<dbReference type="PANTHER" id="PTHR10057:SF0">
    <property type="entry name" value="TRANSLOCATOR PROTEIN"/>
    <property type="match status" value="1"/>
</dbReference>
<keyword evidence="3 6" id="KW-0812">Transmembrane</keyword>
<evidence type="ECO:0000313" key="8">
    <source>
        <dbReference type="Proteomes" id="UP000509667"/>
    </source>
</evidence>
<dbReference type="RefSeq" id="WP_179910332.1">
    <property type="nucleotide sequence ID" value="NZ_CP058910.1"/>
</dbReference>